<dbReference type="EC" id="3.4.11.10" evidence="7"/>
<dbReference type="PATRIC" id="fig|1618983.3.peg.88"/>
<dbReference type="NCBIfam" id="NF002073">
    <property type="entry name" value="PRK00913.1-2"/>
    <property type="match status" value="1"/>
</dbReference>
<comment type="caution">
    <text evidence="9">The sequence shown here is derived from an EMBL/GenBank/DDBJ whole genome shotgun (WGS) entry which is preliminary data.</text>
</comment>
<evidence type="ECO:0000256" key="1">
    <source>
        <dbReference type="ARBA" id="ARBA00000135"/>
    </source>
</evidence>
<protein>
    <recommendedName>
        <fullName evidence="7">Probable cytosol aminopeptidase</fullName>
        <ecNumber evidence="7">3.4.11.1</ecNumber>
    </recommendedName>
    <alternativeName>
        <fullName evidence="7">Leucine aminopeptidase</fullName>
        <shortName evidence="7">LAP</shortName>
        <ecNumber evidence="7">3.4.11.10</ecNumber>
    </alternativeName>
    <alternativeName>
        <fullName evidence="7">Leucyl aminopeptidase</fullName>
    </alternativeName>
</protein>
<evidence type="ECO:0000259" key="8">
    <source>
        <dbReference type="PROSITE" id="PS00631"/>
    </source>
</evidence>
<dbReference type="InterPro" id="IPR000819">
    <property type="entry name" value="Peptidase_M17_C"/>
</dbReference>
<reference evidence="9 10" key="1">
    <citation type="journal article" date="2015" name="Nature">
        <title>rRNA introns, odd ribosomes, and small enigmatic genomes across a large radiation of phyla.</title>
        <authorList>
            <person name="Brown C.T."/>
            <person name="Hug L.A."/>
            <person name="Thomas B.C."/>
            <person name="Sharon I."/>
            <person name="Castelle C.J."/>
            <person name="Singh A."/>
            <person name="Wilkins M.J."/>
            <person name="Williams K.H."/>
            <person name="Banfield J.F."/>
        </authorList>
    </citation>
    <scope>NUCLEOTIDE SEQUENCE [LARGE SCALE GENOMIC DNA]</scope>
</reference>
<dbReference type="SUPFAM" id="SSF53187">
    <property type="entry name" value="Zn-dependent exopeptidases"/>
    <property type="match status" value="1"/>
</dbReference>
<dbReference type="Gene3D" id="3.40.220.10">
    <property type="entry name" value="Leucine Aminopeptidase, subunit E, domain 1"/>
    <property type="match status" value="1"/>
</dbReference>
<comment type="catalytic activity">
    <reaction evidence="2 7">
        <text>Release of an N-terminal amino acid, preferentially leucine, but not glutamic or aspartic acids.</text>
        <dbReference type="EC" id="3.4.11.10"/>
    </reaction>
</comment>
<dbReference type="GO" id="GO:0006508">
    <property type="term" value="P:proteolysis"/>
    <property type="evidence" value="ECO:0007669"/>
    <property type="project" value="UniProtKB-KW"/>
</dbReference>
<proteinExistence type="inferred from homology"/>
<dbReference type="NCBIfam" id="NF002083">
    <property type="entry name" value="PRK00913.3-5"/>
    <property type="match status" value="1"/>
</dbReference>
<dbReference type="InterPro" id="IPR023042">
    <property type="entry name" value="Peptidase_M17_leu_NH2_pept"/>
</dbReference>
<evidence type="ECO:0000256" key="4">
    <source>
        <dbReference type="ARBA" id="ARBA00022438"/>
    </source>
</evidence>
<dbReference type="EC" id="3.4.11.1" evidence="7"/>
<keyword evidence="7" id="KW-0479">Metal-binding</keyword>
<evidence type="ECO:0000313" key="9">
    <source>
        <dbReference type="EMBL" id="KKR99835.1"/>
    </source>
</evidence>
<dbReference type="SUPFAM" id="SSF52949">
    <property type="entry name" value="Macro domain-like"/>
    <property type="match status" value="1"/>
</dbReference>
<comment type="cofactor">
    <cofactor evidence="7">
        <name>Mn(2+)</name>
        <dbReference type="ChEBI" id="CHEBI:29035"/>
    </cofactor>
    <text evidence="7">Binds 2 manganese ions per subunit.</text>
</comment>
<feature type="binding site" evidence="7">
    <location>
        <position position="262"/>
    </location>
    <ligand>
        <name>Mn(2+)</name>
        <dbReference type="ChEBI" id="CHEBI:29035"/>
        <label>1</label>
    </ligand>
</feature>
<dbReference type="InterPro" id="IPR011356">
    <property type="entry name" value="Leucine_aapep/pepB"/>
</dbReference>
<dbReference type="InterPro" id="IPR043472">
    <property type="entry name" value="Macro_dom-like"/>
</dbReference>
<evidence type="ECO:0000256" key="3">
    <source>
        <dbReference type="ARBA" id="ARBA00009528"/>
    </source>
</evidence>
<accession>A0A0G0XSA1</accession>
<dbReference type="EMBL" id="LCAW01000002">
    <property type="protein sequence ID" value="KKR99835.1"/>
    <property type="molecule type" value="Genomic_DNA"/>
</dbReference>
<feature type="binding site" evidence="7">
    <location>
        <position position="257"/>
    </location>
    <ligand>
        <name>Mn(2+)</name>
        <dbReference type="ChEBI" id="CHEBI:29035"/>
        <label>2</label>
    </ligand>
</feature>
<dbReference type="GO" id="GO:0005737">
    <property type="term" value="C:cytoplasm"/>
    <property type="evidence" value="ECO:0007669"/>
    <property type="project" value="UniProtKB-SubCell"/>
</dbReference>
<keyword evidence="7" id="KW-0963">Cytoplasm</keyword>
<comment type="subcellular location">
    <subcellularLocation>
        <location evidence="7">Cytoplasm</location>
    </subcellularLocation>
</comment>
<feature type="domain" description="Cytosol aminopeptidase" evidence="8">
    <location>
        <begin position="337"/>
        <end position="344"/>
    </location>
</feature>
<feature type="binding site" evidence="7">
    <location>
        <position position="339"/>
    </location>
    <ligand>
        <name>Mn(2+)</name>
        <dbReference type="ChEBI" id="CHEBI:29035"/>
        <label>1</label>
    </ligand>
</feature>
<keyword evidence="4 7" id="KW-0031">Aminopeptidase</keyword>
<comment type="catalytic activity">
    <reaction evidence="1 7">
        <text>Release of an N-terminal amino acid, Xaa-|-Yaa-, in which Xaa is preferably Leu, but may be other amino acids including Pro although not Arg or Lys, and Yaa may be Pro. Amino acid amides and methyl esters are also readily hydrolyzed, but rates on arylamides are exceedingly low.</text>
        <dbReference type="EC" id="3.4.11.1"/>
    </reaction>
</comment>
<evidence type="ECO:0000256" key="6">
    <source>
        <dbReference type="ARBA" id="ARBA00022801"/>
    </source>
</evidence>
<dbReference type="Gene3D" id="3.40.630.10">
    <property type="entry name" value="Zn peptidases"/>
    <property type="match status" value="1"/>
</dbReference>
<keyword evidence="5 7" id="KW-0645">Protease</keyword>
<feature type="binding site" evidence="7">
    <location>
        <position position="262"/>
    </location>
    <ligand>
        <name>Mn(2+)</name>
        <dbReference type="ChEBI" id="CHEBI:29035"/>
        <label>2</label>
    </ligand>
</feature>
<evidence type="ECO:0000256" key="2">
    <source>
        <dbReference type="ARBA" id="ARBA00000967"/>
    </source>
</evidence>
<evidence type="ECO:0000256" key="5">
    <source>
        <dbReference type="ARBA" id="ARBA00022670"/>
    </source>
</evidence>
<feature type="active site" evidence="7">
    <location>
        <position position="269"/>
    </location>
</feature>
<dbReference type="PANTHER" id="PTHR11963:SF23">
    <property type="entry name" value="CYTOSOL AMINOPEPTIDASE"/>
    <property type="match status" value="1"/>
</dbReference>
<comment type="function">
    <text evidence="7">Presumably involved in the processing and regular turnover of intracellular proteins. Catalyzes the removal of unsubstituted N-terminal amino acids from various peptides.</text>
</comment>
<feature type="binding site" evidence="7">
    <location>
        <position position="341"/>
    </location>
    <ligand>
        <name>Mn(2+)</name>
        <dbReference type="ChEBI" id="CHEBI:29035"/>
        <label>1</label>
    </ligand>
</feature>
<dbReference type="PROSITE" id="PS00631">
    <property type="entry name" value="CYTOSOL_AP"/>
    <property type="match status" value="1"/>
</dbReference>
<feature type="binding site" evidence="7">
    <location>
        <position position="280"/>
    </location>
    <ligand>
        <name>Mn(2+)</name>
        <dbReference type="ChEBI" id="CHEBI:29035"/>
        <label>2</label>
    </ligand>
</feature>
<evidence type="ECO:0000313" key="10">
    <source>
        <dbReference type="Proteomes" id="UP000033930"/>
    </source>
</evidence>
<feature type="active site" evidence="7">
    <location>
        <position position="343"/>
    </location>
</feature>
<dbReference type="GO" id="GO:0030145">
    <property type="term" value="F:manganese ion binding"/>
    <property type="evidence" value="ECO:0007669"/>
    <property type="project" value="UniProtKB-UniRule"/>
</dbReference>
<comment type="similarity">
    <text evidence="3 7">Belongs to the peptidase M17 family.</text>
</comment>
<dbReference type="PANTHER" id="PTHR11963">
    <property type="entry name" value="LEUCINE AMINOPEPTIDASE-RELATED"/>
    <property type="match status" value="1"/>
</dbReference>
<dbReference type="Pfam" id="PF00883">
    <property type="entry name" value="Peptidase_M17"/>
    <property type="match status" value="1"/>
</dbReference>
<organism evidence="9 10">
    <name type="scientific">Candidatus Uhrbacteria bacterium GW2011_GWC1_41_20</name>
    <dbReference type="NCBI Taxonomy" id="1618983"/>
    <lineage>
        <taxon>Bacteria</taxon>
        <taxon>Candidatus Uhriibacteriota</taxon>
    </lineage>
</organism>
<name>A0A0G0XSA1_9BACT</name>
<dbReference type="InterPro" id="IPR008283">
    <property type="entry name" value="Peptidase_M17_N"/>
</dbReference>
<dbReference type="HAMAP" id="MF_00181">
    <property type="entry name" value="Cytosol_peptidase_M17"/>
    <property type="match status" value="1"/>
</dbReference>
<sequence>MNITSQKGDILKTEAEVRVVGIYEGEDWENSFIQRLGEETGGKLQINAKKKDFTGNAGQILSFPDLLIVGLGKSETLSTALREITGSVYSQLQSLPVTHVAFELFGEDDESFDPNQTAQLMTEALLLASYQFDTYKKPKQKNILEEIILIAEDGKDAIKAEKGIKKAKQIIDGVTVARDLVNTPAQDMNPIRLAQTAERIAKLGSHIRVRVYNREQIEKKNMNAFLAVAQGSDVEPRLIHLTYKPEKAKKSIAIVGKGITFDSGGLSLKPADSMQSMKCDMAGAASVLGLFVVLAKLEPNIEVHGIIAATENMPSGKAMRPGDVVRAANKKTIEILNTDAEGRLTLADALVYAQKQKVDTVIDLATLTGACVVTLGEEIAGVMSNNSDLAHKLIESATVVGEELWELPLFGRYAKLVESDIADLRNIATSRYGGTLTAGLFLKEFIEEGQKWAHIDIAGPAYAERPLSSYIGKGGTGYGVRTLVKWIESL</sequence>
<keyword evidence="6 7" id="KW-0378">Hydrolase</keyword>
<dbReference type="CDD" id="cd00433">
    <property type="entry name" value="Peptidase_M17"/>
    <property type="match status" value="1"/>
</dbReference>
<evidence type="ECO:0000256" key="7">
    <source>
        <dbReference type="HAMAP-Rule" id="MF_00181"/>
    </source>
</evidence>
<keyword evidence="7" id="KW-0464">Manganese</keyword>
<dbReference type="NCBIfam" id="NF002074">
    <property type="entry name" value="PRK00913.1-4"/>
    <property type="match status" value="1"/>
</dbReference>
<dbReference type="GO" id="GO:0070006">
    <property type="term" value="F:metalloaminopeptidase activity"/>
    <property type="evidence" value="ECO:0007669"/>
    <property type="project" value="InterPro"/>
</dbReference>
<feature type="binding site" evidence="7">
    <location>
        <position position="341"/>
    </location>
    <ligand>
        <name>Mn(2+)</name>
        <dbReference type="ChEBI" id="CHEBI:29035"/>
        <label>2</label>
    </ligand>
</feature>
<dbReference type="Proteomes" id="UP000033930">
    <property type="component" value="Unassembled WGS sequence"/>
</dbReference>
<dbReference type="AlphaFoldDB" id="A0A0G0XSA1"/>
<dbReference type="Pfam" id="PF02789">
    <property type="entry name" value="Peptidase_M17_N"/>
    <property type="match status" value="1"/>
</dbReference>
<dbReference type="NCBIfam" id="NF002076">
    <property type="entry name" value="PRK00913.2-3"/>
    <property type="match status" value="1"/>
</dbReference>
<dbReference type="PRINTS" id="PR00481">
    <property type="entry name" value="LAMNOPPTDASE"/>
</dbReference>
<gene>
    <name evidence="7" type="primary">pepA</name>
    <name evidence="9" type="ORF">UU50_C0002G0017</name>
</gene>